<proteinExistence type="predicted"/>
<evidence type="ECO:0000313" key="2">
    <source>
        <dbReference type="Proteomes" id="UP001165289"/>
    </source>
</evidence>
<accession>A0AAV7JHK7</accession>
<name>A0AAV7JHK7_9METZ</name>
<comment type="caution">
    <text evidence="1">The sequence shown here is derived from an EMBL/GenBank/DDBJ whole genome shotgun (WGS) entry which is preliminary data.</text>
</comment>
<reference evidence="1 2" key="1">
    <citation type="journal article" date="2023" name="BMC Biol.">
        <title>The compact genome of the sponge Oopsacas minuta (Hexactinellida) is lacking key metazoan core genes.</title>
        <authorList>
            <person name="Santini S."/>
            <person name="Schenkelaars Q."/>
            <person name="Jourda C."/>
            <person name="Duchesne M."/>
            <person name="Belahbib H."/>
            <person name="Rocher C."/>
            <person name="Selva M."/>
            <person name="Riesgo A."/>
            <person name="Vervoort M."/>
            <person name="Leys S.P."/>
            <person name="Kodjabachian L."/>
            <person name="Le Bivic A."/>
            <person name="Borchiellini C."/>
            <person name="Claverie J.M."/>
            <person name="Renard E."/>
        </authorList>
    </citation>
    <scope>NUCLEOTIDE SEQUENCE [LARGE SCALE GENOMIC DNA]</scope>
    <source>
        <strain evidence="1">SPO-2</strain>
    </source>
</reference>
<protein>
    <recommendedName>
        <fullName evidence="3">Peptidase A2 domain-containing protein</fullName>
    </recommendedName>
</protein>
<evidence type="ECO:0000313" key="1">
    <source>
        <dbReference type="EMBL" id="KAI6648345.1"/>
    </source>
</evidence>
<dbReference type="AlphaFoldDB" id="A0AAV7JHK7"/>
<evidence type="ECO:0008006" key="3">
    <source>
        <dbReference type="Google" id="ProtNLM"/>
    </source>
</evidence>
<keyword evidence="2" id="KW-1185">Reference proteome</keyword>
<dbReference type="Proteomes" id="UP001165289">
    <property type="component" value="Unassembled WGS sequence"/>
</dbReference>
<organism evidence="1 2">
    <name type="scientific">Oopsacas minuta</name>
    <dbReference type="NCBI Taxonomy" id="111878"/>
    <lineage>
        <taxon>Eukaryota</taxon>
        <taxon>Metazoa</taxon>
        <taxon>Porifera</taxon>
        <taxon>Hexactinellida</taxon>
        <taxon>Hexasterophora</taxon>
        <taxon>Lyssacinosida</taxon>
        <taxon>Leucopsacidae</taxon>
        <taxon>Oopsacas</taxon>
    </lineage>
</organism>
<dbReference type="SUPFAM" id="SSF50630">
    <property type="entry name" value="Acid proteases"/>
    <property type="match status" value="1"/>
</dbReference>
<dbReference type="EMBL" id="JAKMXF010000332">
    <property type="protein sequence ID" value="KAI6648345.1"/>
    <property type="molecule type" value="Genomic_DNA"/>
</dbReference>
<dbReference type="InterPro" id="IPR021109">
    <property type="entry name" value="Peptidase_aspartic_dom_sf"/>
</dbReference>
<gene>
    <name evidence="1" type="ORF">LOD99_12154</name>
</gene>
<sequence>MLRDRLVCGIEDGRIQRWLLSEPEIVFKKAFDIAQAMESAERNAQDLQTKKGEGIHMVGEDGVPNKNPLPTDNVLRLIGESLSEQPETRRDSNRYRRGIHVVSGEGEVVNGDPFPEYNLYNVRDSNLASLRIHARVSGADLEMEIDTGATRSVISKANFEQIWIPGNAPALKNTASRESPIPVSSLKVHKYLQLRHAHGVSQIPLPESPANTPVQGETILLVDNMELFSLNFRKVRQLTDSGQVLSRVRLSLQRGWGIFDDNSLLHFERKKDELSVHDECILRGQES</sequence>